<reference evidence="1" key="1">
    <citation type="submission" date="2015-02" db="EMBL/GenBank/DDBJ databases">
        <authorList>
            <person name="Chooi Y.-H."/>
        </authorList>
    </citation>
    <scope>NUCLEOTIDE SEQUENCE [LARGE SCALE GENOMIC DNA]</scope>
    <source>
        <strain evidence="1">LAMA 915</strain>
    </source>
</reference>
<gene>
    <name evidence="1" type="ORF">J121_503</name>
</gene>
<accession>A0A0L1KHQ6</accession>
<name>A0A0L1KHQ6_9SPHN</name>
<organism evidence="1 2">
    <name type="scientific">Qipengyuania citrea LAMA 915</name>
    <dbReference type="NCBI Taxonomy" id="1306953"/>
    <lineage>
        <taxon>Bacteria</taxon>
        <taxon>Pseudomonadati</taxon>
        <taxon>Pseudomonadota</taxon>
        <taxon>Alphaproteobacteria</taxon>
        <taxon>Sphingomonadales</taxon>
        <taxon>Erythrobacteraceae</taxon>
        <taxon>Qipengyuania</taxon>
    </lineage>
</organism>
<evidence type="ECO:0000313" key="2">
    <source>
        <dbReference type="Proteomes" id="UP000037446"/>
    </source>
</evidence>
<evidence type="ECO:0000313" key="1">
    <source>
        <dbReference type="EMBL" id="KNH03528.1"/>
    </source>
</evidence>
<proteinExistence type="predicted"/>
<sequence length="39" mass="4284">MRAVPWHDRVLAGHPARLLFPLAGRALKAALVFHVVEAP</sequence>
<dbReference type="Proteomes" id="UP000037446">
    <property type="component" value="Unassembled WGS sequence"/>
</dbReference>
<dbReference type="AlphaFoldDB" id="A0A0L1KHQ6"/>
<comment type="caution">
    <text evidence="1">The sequence shown here is derived from an EMBL/GenBank/DDBJ whole genome shotgun (WGS) entry which is preliminary data.</text>
</comment>
<dbReference type="EMBL" id="JYNE01000005">
    <property type="protein sequence ID" value="KNH03528.1"/>
    <property type="molecule type" value="Genomic_DNA"/>
</dbReference>
<protein>
    <submittedName>
        <fullName evidence="1">Uncharacterized protein</fullName>
    </submittedName>
</protein>